<keyword evidence="1" id="KW-0862">Zinc</keyword>
<feature type="domain" description="23S rRNA (guanine(745)-N(1))-methyltransferase N-terminal" evidence="4">
    <location>
        <begin position="18"/>
        <end position="51"/>
    </location>
</feature>
<dbReference type="Pfam" id="PF13649">
    <property type="entry name" value="Methyltransf_25"/>
    <property type="match status" value="1"/>
</dbReference>
<evidence type="ECO:0000313" key="5">
    <source>
        <dbReference type="EMBL" id="MDV2620906.1"/>
    </source>
</evidence>
<feature type="binding site" evidence="1">
    <location>
        <position position="37"/>
    </location>
    <ligand>
        <name>Zn(2+)</name>
        <dbReference type="ChEBI" id="CHEBI:29105"/>
    </ligand>
</feature>
<name>A0AAP3XAA3_PEDAC</name>
<evidence type="ECO:0000259" key="3">
    <source>
        <dbReference type="Pfam" id="PF13649"/>
    </source>
</evidence>
<feature type="domain" description="Methyltransferase" evidence="3">
    <location>
        <begin position="95"/>
        <end position="180"/>
    </location>
</feature>
<gene>
    <name evidence="5" type="ORF">R0G89_04065</name>
</gene>
<comment type="caution">
    <text evidence="5">The sequence shown here is derived from an EMBL/GenBank/DDBJ whole genome shotgun (WGS) entry which is preliminary data.</text>
</comment>
<dbReference type="GO" id="GO:0008168">
    <property type="term" value="F:methyltransferase activity"/>
    <property type="evidence" value="ECO:0007669"/>
    <property type="project" value="UniProtKB-KW"/>
</dbReference>
<feature type="binding site" evidence="1">
    <location>
        <position position="23"/>
    </location>
    <ligand>
        <name>Zn(2+)</name>
        <dbReference type="ChEBI" id="CHEBI:29105"/>
    </ligand>
</feature>
<evidence type="ECO:0000259" key="4">
    <source>
        <dbReference type="Pfam" id="PF21302"/>
    </source>
</evidence>
<proteinExistence type="predicted"/>
<evidence type="ECO:0000313" key="6">
    <source>
        <dbReference type="Proteomes" id="UP001280897"/>
    </source>
</evidence>
<dbReference type="Gene3D" id="3.40.50.150">
    <property type="entry name" value="Vaccinia Virus protein VP39"/>
    <property type="match status" value="1"/>
</dbReference>
<dbReference type="InterPro" id="IPR016718">
    <property type="entry name" value="rRNA_m1G-MeTrfase_A_prd"/>
</dbReference>
<feature type="binding site" evidence="2">
    <location>
        <begin position="102"/>
        <end position="103"/>
    </location>
    <ligand>
        <name>S-adenosyl-L-methionine</name>
        <dbReference type="ChEBI" id="CHEBI:59789"/>
    </ligand>
</feature>
<feature type="binding site" evidence="2">
    <location>
        <position position="79"/>
    </location>
    <ligand>
        <name>S-adenosyl-L-methionine</name>
        <dbReference type="ChEBI" id="CHEBI:59789"/>
    </ligand>
</feature>
<organism evidence="5 6">
    <name type="scientific">Pediococcus acidilactici</name>
    <dbReference type="NCBI Taxonomy" id="1254"/>
    <lineage>
        <taxon>Bacteria</taxon>
        <taxon>Bacillati</taxon>
        <taxon>Bacillota</taxon>
        <taxon>Bacilli</taxon>
        <taxon>Lactobacillales</taxon>
        <taxon>Lactobacillaceae</taxon>
        <taxon>Pediococcus</taxon>
        <taxon>Pediococcus acidilactici group</taxon>
    </lineage>
</organism>
<accession>A0AAP3XAA3</accession>
<dbReference type="GO" id="GO:0046872">
    <property type="term" value="F:metal ion binding"/>
    <property type="evidence" value="ECO:0007669"/>
    <property type="project" value="UniProtKB-KW"/>
</dbReference>
<dbReference type="RefSeq" id="WP_008841537.1">
    <property type="nucleotide sequence ID" value="NZ_CP015206.1"/>
</dbReference>
<dbReference type="EMBL" id="JAWJAV010000002">
    <property type="protein sequence ID" value="MDV2620906.1"/>
    <property type="molecule type" value="Genomic_DNA"/>
</dbReference>
<reference evidence="5" key="2">
    <citation type="submission" date="2023-10" db="EMBL/GenBank/DDBJ databases">
        <authorList>
            <person name="Khurajog B."/>
        </authorList>
    </citation>
    <scope>NUCLEOTIDE SEQUENCE</scope>
    <source>
        <strain evidence="5">BF9</strain>
    </source>
</reference>
<keyword evidence="2" id="KW-0949">S-adenosyl-L-methionine</keyword>
<reference evidence="5" key="1">
    <citation type="journal article" date="2023" name="PeerJ">
        <title>Selection and evaluation of lactic acid bacteria from chicken feces in Thailand as potential probiotics.</title>
        <authorList>
            <person name="Khurajog B."/>
            <person name="Disastra Y."/>
            <person name="Lawwyne L.D."/>
            <person name="Sirichokchatchawan W."/>
            <person name="Niyomtham W."/>
            <person name="Yindee J."/>
            <person name="Hampson D.J."/>
            <person name="Prapasarakul N."/>
        </authorList>
    </citation>
    <scope>NUCLEOTIDE SEQUENCE</scope>
    <source>
        <strain evidence="5">BF9</strain>
    </source>
</reference>
<dbReference type="CDD" id="cd02440">
    <property type="entry name" value="AdoMet_MTases"/>
    <property type="match status" value="1"/>
</dbReference>
<dbReference type="KEGG" id="paci:A4V11_06415"/>
<dbReference type="Pfam" id="PF21302">
    <property type="entry name" value="Zn_ribbon_RlmA"/>
    <property type="match status" value="1"/>
</dbReference>
<dbReference type="InterPro" id="IPR029063">
    <property type="entry name" value="SAM-dependent_MTases_sf"/>
</dbReference>
<feature type="binding site" evidence="1">
    <location>
        <position position="41"/>
    </location>
    <ligand>
        <name>Zn(2+)</name>
        <dbReference type="ChEBI" id="CHEBI:29105"/>
    </ligand>
</feature>
<feature type="binding site" evidence="2">
    <location>
        <position position="191"/>
    </location>
    <ligand>
        <name>S-adenosyl-L-methionine</name>
        <dbReference type="ChEBI" id="CHEBI:59789"/>
    </ligand>
</feature>
<dbReference type="InterPro" id="IPR048647">
    <property type="entry name" value="RlmA_N"/>
</dbReference>
<keyword evidence="5" id="KW-0489">Methyltransferase</keyword>
<keyword evidence="5" id="KW-0808">Transferase</keyword>
<sequence>MNKIELTSQFIQQHLNQFQCPVCQGAFITAETGTVVCENQHTFNVAKKGSLFFLSHPVKTEYTDEMLRYRHQFLTAGFFDPMLARVQEALAGGLILDAGCGEGTTTKWLANHSKGSLVGLDISKPAINIASAGVALENQPLFMVGDLARLPLADHRLDAIVNILSPANYQEFDRTLAPDGVLVKVIPGNHYLQELRHLVYPDGQHATYDNAPVKNHFIERYPQAEFITVKYEFALDQPLFTALFNMTPLTWQAQENREQLLQRPLDSITAEFEIAVVRRS</sequence>
<dbReference type="InterPro" id="IPR041698">
    <property type="entry name" value="Methyltransf_25"/>
</dbReference>
<dbReference type="GeneID" id="57366789"/>
<protein>
    <submittedName>
        <fullName evidence="5">Methyltransferase domain-containing protein</fullName>
    </submittedName>
</protein>
<evidence type="ECO:0000256" key="1">
    <source>
        <dbReference type="PIRSR" id="PIRSR018249-1"/>
    </source>
</evidence>
<dbReference type="Proteomes" id="UP001280897">
    <property type="component" value="Unassembled WGS sequence"/>
</dbReference>
<dbReference type="PIRSF" id="PIRSF018249">
    <property type="entry name" value="MyrA_prd"/>
    <property type="match status" value="1"/>
</dbReference>
<evidence type="ECO:0000256" key="2">
    <source>
        <dbReference type="PIRSR" id="PIRSR018249-2"/>
    </source>
</evidence>
<feature type="binding site" evidence="1">
    <location>
        <position position="20"/>
    </location>
    <ligand>
        <name>Zn(2+)</name>
        <dbReference type="ChEBI" id="CHEBI:29105"/>
    </ligand>
</feature>
<dbReference type="GO" id="GO:0032259">
    <property type="term" value="P:methylation"/>
    <property type="evidence" value="ECO:0007669"/>
    <property type="project" value="UniProtKB-KW"/>
</dbReference>
<dbReference type="SUPFAM" id="SSF53335">
    <property type="entry name" value="S-adenosyl-L-methionine-dependent methyltransferases"/>
    <property type="match status" value="1"/>
</dbReference>
<keyword evidence="1" id="KW-0479">Metal-binding</keyword>
<dbReference type="AlphaFoldDB" id="A0AAP3XAA3"/>